<dbReference type="RefSeq" id="WP_101263966.1">
    <property type="nucleotide sequence ID" value="NZ_CP024199.1"/>
</dbReference>
<keyword evidence="3" id="KW-0560">Oxidoreductase</keyword>
<reference evidence="3 5" key="1">
    <citation type="submission" date="2017-09" db="EMBL/GenBank/DDBJ databases">
        <title>Biodiversity and function of Thalassospira species in the particle-attached aromatic-hydrocarbon-degrading consortia from the surface seawater of the South China Sea.</title>
        <authorList>
            <person name="Dong C."/>
            <person name="Liu R."/>
            <person name="Shao Z."/>
        </authorList>
    </citation>
    <scope>NUCLEOTIDE SEQUENCE [LARGE SCALE GENOMIC DNA]</scope>
    <source>
        <strain evidence="3 5">CSC1P2</strain>
    </source>
</reference>
<dbReference type="OrthoDB" id="287932at2"/>
<keyword evidence="4" id="KW-1185">Reference proteome</keyword>
<dbReference type="EMBL" id="CP024199">
    <property type="protein sequence ID" value="AUG52051.1"/>
    <property type="molecule type" value="Genomic_DNA"/>
</dbReference>
<dbReference type="AlphaFoldDB" id="A0A2N3KZL6"/>
<dbReference type="PROSITE" id="PS51725">
    <property type="entry name" value="ABM"/>
    <property type="match status" value="1"/>
</dbReference>
<dbReference type="GO" id="GO:0004497">
    <property type="term" value="F:monooxygenase activity"/>
    <property type="evidence" value="ECO:0007669"/>
    <property type="project" value="UniProtKB-KW"/>
</dbReference>
<evidence type="ECO:0000313" key="4">
    <source>
        <dbReference type="Proteomes" id="UP000233458"/>
    </source>
</evidence>
<evidence type="ECO:0000313" key="5">
    <source>
        <dbReference type="Proteomes" id="UP000233597"/>
    </source>
</evidence>
<dbReference type="Pfam" id="PF03992">
    <property type="entry name" value="ABM"/>
    <property type="match status" value="1"/>
</dbReference>
<gene>
    <name evidence="3" type="ORF">COO20_01825</name>
    <name evidence="2" type="ORF">CSC3H3_04425</name>
</gene>
<dbReference type="Proteomes" id="UP000233458">
    <property type="component" value="Chromosome"/>
</dbReference>
<dbReference type="SUPFAM" id="SSF54909">
    <property type="entry name" value="Dimeric alpha+beta barrel"/>
    <property type="match status" value="1"/>
</dbReference>
<proteinExistence type="predicted"/>
<organism evidence="3 5">
    <name type="scientific">Thalassospira marina</name>
    <dbReference type="NCBI Taxonomy" id="2048283"/>
    <lineage>
        <taxon>Bacteria</taxon>
        <taxon>Pseudomonadati</taxon>
        <taxon>Pseudomonadota</taxon>
        <taxon>Alphaproteobacteria</taxon>
        <taxon>Rhodospirillales</taxon>
        <taxon>Thalassospiraceae</taxon>
        <taxon>Thalassospira</taxon>
    </lineage>
</organism>
<dbReference type="PANTHER" id="PTHR33336:SF15">
    <property type="entry name" value="ABM DOMAIN-CONTAINING PROTEIN"/>
    <property type="match status" value="1"/>
</dbReference>
<dbReference type="KEGG" id="thac:CSC3H3_04425"/>
<feature type="domain" description="ABM" evidence="1">
    <location>
        <begin position="4"/>
        <end position="98"/>
    </location>
</feature>
<dbReference type="EMBL" id="NWTK01000001">
    <property type="protein sequence ID" value="PKR55978.1"/>
    <property type="molecule type" value="Genomic_DNA"/>
</dbReference>
<accession>A0A2N3KZL6</accession>
<name>A0A2N3KZL6_9PROT</name>
<sequence>MSELFIVVGLQAKAGKEDILRQDLAAVVEPSRKEDGSIRYDLFEDRDHPGVFVFVEQWASEEARNRHHEHGPHIQKFHAGGIENVEKTLFAHMLKRVV</sequence>
<evidence type="ECO:0000313" key="3">
    <source>
        <dbReference type="EMBL" id="PKR55978.1"/>
    </source>
</evidence>
<reference evidence="2 4" key="2">
    <citation type="submission" date="2017-10" db="EMBL/GenBank/DDBJ databases">
        <title>Biodiversity and function of Thalassospira species in the particle-attached aromatic-hydrocarbon-degrading consortia from the surface seawater of the China South Sea.</title>
        <authorList>
            <person name="Dong C."/>
            <person name="Liu R."/>
            <person name="Shao Z."/>
        </authorList>
    </citation>
    <scope>NUCLEOTIDE SEQUENCE [LARGE SCALE GENOMIC DNA]</scope>
    <source>
        <strain evidence="2 4">CSC3H3</strain>
    </source>
</reference>
<dbReference type="InterPro" id="IPR011008">
    <property type="entry name" value="Dimeric_a/b-barrel"/>
</dbReference>
<dbReference type="InterPro" id="IPR007138">
    <property type="entry name" value="ABM_dom"/>
</dbReference>
<protein>
    <submittedName>
        <fullName evidence="3">Antibiotic biosynthesis monooxygenase</fullName>
    </submittedName>
</protein>
<keyword evidence="3" id="KW-0503">Monooxygenase</keyword>
<dbReference type="PANTHER" id="PTHR33336">
    <property type="entry name" value="QUINOL MONOOXYGENASE YGIN-RELATED"/>
    <property type="match status" value="1"/>
</dbReference>
<dbReference type="Gene3D" id="3.30.70.100">
    <property type="match status" value="1"/>
</dbReference>
<dbReference type="Proteomes" id="UP000233597">
    <property type="component" value="Unassembled WGS sequence"/>
</dbReference>
<evidence type="ECO:0000259" key="1">
    <source>
        <dbReference type="PROSITE" id="PS51725"/>
    </source>
</evidence>
<evidence type="ECO:0000313" key="2">
    <source>
        <dbReference type="EMBL" id="AUG52051.1"/>
    </source>
</evidence>
<dbReference type="InterPro" id="IPR050744">
    <property type="entry name" value="AI-2_Isomerase_LsrG"/>
</dbReference>